<sequence length="173" mass="19969">MMIILQLPSKSIEILNLKRVRNKIIEFEKECWRISYQDDKLYVVVDKGIVVLDLSGHILDLLPIYTQKKCLLLPPKTGYISQILQRLCSLHKSYRTGINYPRDVTPANDQDVFVVSKNDLSIIQQNGKESTILLRRTDGLLKPRAVYYNKDRRELLVWNEGNGHAALYKVSVA</sequence>
<name>A0A8S3V077_MYTED</name>
<dbReference type="EMBL" id="CAJPWZ010003061">
    <property type="protein sequence ID" value="CAG2250721.1"/>
    <property type="molecule type" value="Genomic_DNA"/>
</dbReference>
<dbReference type="Proteomes" id="UP000683360">
    <property type="component" value="Unassembled WGS sequence"/>
</dbReference>
<keyword evidence="2" id="KW-1185">Reference proteome</keyword>
<proteinExistence type="predicted"/>
<reference evidence="1" key="1">
    <citation type="submission" date="2021-03" db="EMBL/GenBank/DDBJ databases">
        <authorList>
            <person name="Bekaert M."/>
        </authorList>
    </citation>
    <scope>NUCLEOTIDE SEQUENCE</scope>
</reference>
<dbReference type="AlphaFoldDB" id="A0A8S3V077"/>
<gene>
    <name evidence="1" type="ORF">MEDL_62410</name>
</gene>
<evidence type="ECO:0000313" key="1">
    <source>
        <dbReference type="EMBL" id="CAG2250721.1"/>
    </source>
</evidence>
<comment type="caution">
    <text evidence="1">The sequence shown here is derived from an EMBL/GenBank/DDBJ whole genome shotgun (WGS) entry which is preliminary data.</text>
</comment>
<dbReference type="OrthoDB" id="10488253at2759"/>
<accession>A0A8S3V077</accession>
<organism evidence="1 2">
    <name type="scientific">Mytilus edulis</name>
    <name type="common">Blue mussel</name>
    <dbReference type="NCBI Taxonomy" id="6550"/>
    <lineage>
        <taxon>Eukaryota</taxon>
        <taxon>Metazoa</taxon>
        <taxon>Spiralia</taxon>
        <taxon>Lophotrochozoa</taxon>
        <taxon>Mollusca</taxon>
        <taxon>Bivalvia</taxon>
        <taxon>Autobranchia</taxon>
        <taxon>Pteriomorphia</taxon>
        <taxon>Mytilida</taxon>
        <taxon>Mytiloidea</taxon>
        <taxon>Mytilidae</taxon>
        <taxon>Mytilinae</taxon>
        <taxon>Mytilus</taxon>
    </lineage>
</organism>
<dbReference type="SUPFAM" id="SSF63825">
    <property type="entry name" value="YWTD domain"/>
    <property type="match status" value="1"/>
</dbReference>
<protein>
    <submittedName>
        <fullName evidence="1">Uncharacterized protein</fullName>
    </submittedName>
</protein>
<evidence type="ECO:0000313" key="2">
    <source>
        <dbReference type="Proteomes" id="UP000683360"/>
    </source>
</evidence>